<feature type="non-terminal residue" evidence="1">
    <location>
        <position position="1"/>
    </location>
</feature>
<reference evidence="1" key="1">
    <citation type="submission" date="2021-01" db="EMBL/GenBank/DDBJ databases">
        <authorList>
            <consortium name="Genoscope - CEA"/>
            <person name="William W."/>
        </authorList>
    </citation>
    <scope>NUCLEOTIDE SEQUENCE</scope>
</reference>
<accession>A0A816K1W3</accession>
<protein>
    <submittedName>
        <fullName evidence="1">(rape) hypothetical protein</fullName>
    </submittedName>
</protein>
<name>A0A816K1W3_BRANA</name>
<evidence type="ECO:0000313" key="1">
    <source>
        <dbReference type="EMBL" id="CAF1918364.1"/>
    </source>
</evidence>
<proteinExistence type="predicted"/>
<dbReference type="EMBL" id="HG994366">
    <property type="protein sequence ID" value="CAF1918364.1"/>
    <property type="molecule type" value="Genomic_DNA"/>
</dbReference>
<dbReference type="Proteomes" id="UP001295469">
    <property type="component" value="Chromosome C02"/>
</dbReference>
<organism evidence="1">
    <name type="scientific">Brassica napus</name>
    <name type="common">Rape</name>
    <dbReference type="NCBI Taxonomy" id="3708"/>
    <lineage>
        <taxon>Eukaryota</taxon>
        <taxon>Viridiplantae</taxon>
        <taxon>Streptophyta</taxon>
        <taxon>Embryophyta</taxon>
        <taxon>Tracheophyta</taxon>
        <taxon>Spermatophyta</taxon>
        <taxon>Magnoliopsida</taxon>
        <taxon>eudicotyledons</taxon>
        <taxon>Gunneridae</taxon>
        <taxon>Pentapetalae</taxon>
        <taxon>rosids</taxon>
        <taxon>malvids</taxon>
        <taxon>Brassicales</taxon>
        <taxon>Brassicaceae</taxon>
        <taxon>Brassiceae</taxon>
        <taxon>Brassica</taxon>
    </lineage>
</organism>
<sequence>PIFNNKACDDLAHVEKIIRFFSFLFYKKETVLRYFSTKTKHSEALPSWRESSRRPPNLYRLPRSLIGEEISPCFDPFSSFP</sequence>
<gene>
    <name evidence="1" type="ORF">DARMORV10_C02P43270.1</name>
</gene>
<dbReference type="AlphaFoldDB" id="A0A816K1W3"/>